<proteinExistence type="predicted"/>
<comment type="caution">
    <text evidence="4">The sequence shown here is derived from an EMBL/GenBank/DDBJ whole genome shotgun (WGS) entry which is preliminary data.</text>
</comment>
<dbReference type="EMBL" id="JBHMDG010000011">
    <property type="protein sequence ID" value="MFB9313180.1"/>
    <property type="molecule type" value="Genomic_DNA"/>
</dbReference>
<evidence type="ECO:0000313" key="4">
    <source>
        <dbReference type="EMBL" id="MFB9313180.1"/>
    </source>
</evidence>
<keyword evidence="1 4" id="KW-0808">Transferase</keyword>
<dbReference type="GO" id="GO:0016746">
    <property type="term" value="F:acyltransferase activity"/>
    <property type="evidence" value="ECO:0007669"/>
    <property type="project" value="UniProtKB-KW"/>
</dbReference>
<organism evidence="4 5">
    <name type="scientific">Nocardioides plantarum</name>
    <dbReference type="NCBI Taxonomy" id="29299"/>
    <lineage>
        <taxon>Bacteria</taxon>
        <taxon>Bacillati</taxon>
        <taxon>Actinomycetota</taxon>
        <taxon>Actinomycetes</taxon>
        <taxon>Propionibacteriales</taxon>
        <taxon>Nocardioidaceae</taxon>
        <taxon>Nocardioides</taxon>
    </lineage>
</organism>
<protein>
    <submittedName>
        <fullName evidence="4">GNAT family N-acetyltransferase</fullName>
        <ecNumber evidence="4">2.3.-.-</ecNumber>
    </submittedName>
</protein>
<feature type="domain" description="N-acetyltransferase" evidence="3">
    <location>
        <begin position="2"/>
        <end position="159"/>
    </location>
</feature>
<dbReference type="PROSITE" id="PS51186">
    <property type="entry name" value="GNAT"/>
    <property type="match status" value="1"/>
</dbReference>
<dbReference type="InterPro" id="IPR000182">
    <property type="entry name" value="GNAT_dom"/>
</dbReference>
<name>A0ABV5K900_9ACTN</name>
<keyword evidence="5" id="KW-1185">Reference proteome</keyword>
<keyword evidence="2 4" id="KW-0012">Acyltransferase</keyword>
<reference evidence="4 5" key="1">
    <citation type="submission" date="2024-09" db="EMBL/GenBank/DDBJ databases">
        <authorList>
            <person name="Sun Q."/>
            <person name="Mori K."/>
        </authorList>
    </citation>
    <scope>NUCLEOTIDE SEQUENCE [LARGE SCALE GENOMIC DNA]</scope>
    <source>
        <strain evidence="4 5">JCM 9626</strain>
    </source>
</reference>
<dbReference type="InterPro" id="IPR050832">
    <property type="entry name" value="Bact_Acetyltransf"/>
</dbReference>
<gene>
    <name evidence="4" type="ORF">ACFFRI_09010</name>
</gene>
<dbReference type="Gene3D" id="3.40.630.30">
    <property type="match status" value="1"/>
</dbReference>
<evidence type="ECO:0000313" key="5">
    <source>
        <dbReference type="Proteomes" id="UP001589750"/>
    </source>
</evidence>
<accession>A0ABV5K900</accession>
<dbReference type="EC" id="2.3.-.-" evidence="4"/>
<dbReference type="Pfam" id="PF00583">
    <property type="entry name" value="Acetyltransf_1"/>
    <property type="match status" value="1"/>
</dbReference>
<dbReference type="PANTHER" id="PTHR43877">
    <property type="entry name" value="AMINOALKYLPHOSPHONATE N-ACETYLTRANSFERASE-RELATED-RELATED"/>
    <property type="match status" value="1"/>
</dbReference>
<dbReference type="InterPro" id="IPR016181">
    <property type="entry name" value="Acyl_CoA_acyltransferase"/>
</dbReference>
<dbReference type="CDD" id="cd04301">
    <property type="entry name" value="NAT_SF"/>
    <property type="match status" value="1"/>
</dbReference>
<sequence>MTVARLAGPAEAELLVDLHEACWREAYAGLIDPPMIDRVFADRPAALARRRAHLADPTTPTWVVEHDGRLVGFATAGPPRDLDPPAGLELRAIYARASVWGTGVGRALLAASIGDAAAYLWVLEGNDRAVGFYRRQGFELDGATEEHEEGLHLRMCRPG</sequence>
<dbReference type="Proteomes" id="UP001589750">
    <property type="component" value="Unassembled WGS sequence"/>
</dbReference>
<dbReference type="RefSeq" id="WP_140011362.1">
    <property type="nucleotide sequence ID" value="NZ_JBHMDG010000011.1"/>
</dbReference>
<evidence type="ECO:0000256" key="2">
    <source>
        <dbReference type="ARBA" id="ARBA00023315"/>
    </source>
</evidence>
<dbReference type="SUPFAM" id="SSF55729">
    <property type="entry name" value="Acyl-CoA N-acyltransferases (Nat)"/>
    <property type="match status" value="1"/>
</dbReference>
<evidence type="ECO:0000259" key="3">
    <source>
        <dbReference type="PROSITE" id="PS51186"/>
    </source>
</evidence>
<evidence type="ECO:0000256" key="1">
    <source>
        <dbReference type="ARBA" id="ARBA00022679"/>
    </source>
</evidence>